<feature type="non-terminal residue" evidence="3">
    <location>
        <position position="160"/>
    </location>
</feature>
<dbReference type="Proteomes" id="UP000701698">
    <property type="component" value="Unassembled WGS sequence"/>
</dbReference>
<dbReference type="SMART" id="SM00116">
    <property type="entry name" value="CBS"/>
    <property type="match status" value="1"/>
</dbReference>
<reference evidence="3" key="2">
    <citation type="journal article" date="2021" name="Microbiome">
        <title>Successional dynamics and alternative stable states in a saline activated sludge microbial community over 9 years.</title>
        <authorList>
            <person name="Wang Y."/>
            <person name="Ye J."/>
            <person name="Ju F."/>
            <person name="Liu L."/>
            <person name="Boyd J.A."/>
            <person name="Deng Y."/>
            <person name="Parks D.H."/>
            <person name="Jiang X."/>
            <person name="Yin X."/>
            <person name="Woodcroft B.J."/>
            <person name="Tyson G.W."/>
            <person name="Hugenholtz P."/>
            <person name="Polz M.F."/>
            <person name="Zhang T."/>
        </authorList>
    </citation>
    <scope>NUCLEOTIDE SEQUENCE</scope>
    <source>
        <strain evidence="3">HKST-UBA01</strain>
    </source>
</reference>
<dbReference type="Pfam" id="PF00571">
    <property type="entry name" value="CBS"/>
    <property type="match status" value="2"/>
</dbReference>
<gene>
    <name evidence="3" type="ORF">KC571_02770</name>
</gene>
<reference evidence="3" key="1">
    <citation type="submission" date="2020-04" db="EMBL/GenBank/DDBJ databases">
        <authorList>
            <person name="Zhang T."/>
        </authorList>
    </citation>
    <scope>NUCLEOTIDE SEQUENCE</scope>
    <source>
        <strain evidence="3">HKST-UBA01</strain>
    </source>
</reference>
<dbReference type="InterPro" id="IPR006669">
    <property type="entry name" value="MgtE_transporter"/>
</dbReference>
<keyword evidence="1" id="KW-0129">CBS domain</keyword>
<accession>A0A955LGS3</accession>
<dbReference type="InterPro" id="IPR046342">
    <property type="entry name" value="CBS_dom_sf"/>
</dbReference>
<dbReference type="GO" id="GO:0015095">
    <property type="term" value="F:magnesium ion transmembrane transporter activity"/>
    <property type="evidence" value="ECO:0007669"/>
    <property type="project" value="InterPro"/>
</dbReference>
<evidence type="ECO:0000256" key="1">
    <source>
        <dbReference type="PROSITE-ProRule" id="PRU00703"/>
    </source>
</evidence>
<evidence type="ECO:0000259" key="2">
    <source>
        <dbReference type="PROSITE" id="PS51371"/>
    </source>
</evidence>
<dbReference type="PANTHER" id="PTHR43773:SF1">
    <property type="entry name" value="MAGNESIUM TRANSPORTER MGTE"/>
    <property type="match status" value="1"/>
</dbReference>
<protein>
    <submittedName>
        <fullName evidence="3">Magnesium transporter</fullName>
    </submittedName>
</protein>
<dbReference type="EMBL" id="JAGQKX010000064">
    <property type="protein sequence ID" value="MCA9390305.1"/>
    <property type="molecule type" value="Genomic_DNA"/>
</dbReference>
<proteinExistence type="predicted"/>
<dbReference type="AlphaFoldDB" id="A0A955LGS3"/>
<dbReference type="Gene3D" id="3.10.580.10">
    <property type="entry name" value="CBS-domain"/>
    <property type="match status" value="1"/>
</dbReference>
<dbReference type="SUPFAM" id="SSF54631">
    <property type="entry name" value="CBS-domain pair"/>
    <property type="match status" value="1"/>
</dbReference>
<dbReference type="InterPro" id="IPR000644">
    <property type="entry name" value="CBS_dom"/>
</dbReference>
<name>A0A955LGS3_UNCKA</name>
<sequence length="160" mass="17925">MEQTKLTIDTNTSHHSAAKLMSTAYITSSKGELVGEVRNRLMRSKTAYVTTNCLLVVDKKTAYVGVVSLSDLFQAAPETPIEKLIIDFPIIHPNTDQERIAYLALEHSVPILPVVDKLGNLLGIIDEKTILSVTYWELEEDLMRFSGVLSHRKNRTRAVD</sequence>
<dbReference type="PROSITE" id="PS51371">
    <property type="entry name" value="CBS"/>
    <property type="match status" value="1"/>
</dbReference>
<feature type="domain" description="CBS" evidence="2">
    <location>
        <begin position="81"/>
        <end position="142"/>
    </location>
</feature>
<evidence type="ECO:0000313" key="4">
    <source>
        <dbReference type="Proteomes" id="UP000701698"/>
    </source>
</evidence>
<dbReference type="GO" id="GO:0016020">
    <property type="term" value="C:membrane"/>
    <property type="evidence" value="ECO:0007669"/>
    <property type="project" value="InterPro"/>
</dbReference>
<dbReference type="PANTHER" id="PTHR43773">
    <property type="entry name" value="MAGNESIUM TRANSPORTER MGTE"/>
    <property type="match status" value="1"/>
</dbReference>
<comment type="caution">
    <text evidence="3">The sequence shown here is derived from an EMBL/GenBank/DDBJ whole genome shotgun (WGS) entry which is preliminary data.</text>
</comment>
<organism evidence="3 4">
    <name type="scientific">candidate division WWE3 bacterium</name>
    <dbReference type="NCBI Taxonomy" id="2053526"/>
    <lineage>
        <taxon>Bacteria</taxon>
        <taxon>Katanobacteria</taxon>
    </lineage>
</organism>
<evidence type="ECO:0000313" key="3">
    <source>
        <dbReference type="EMBL" id="MCA9390305.1"/>
    </source>
</evidence>